<dbReference type="EMBL" id="CM009295">
    <property type="protein sequence ID" value="RQO91825.1"/>
    <property type="molecule type" value="Genomic_DNA"/>
</dbReference>
<gene>
    <name evidence="1" type="ORF">POPTR_006G166250</name>
</gene>
<organism evidence="1 2">
    <name type="scientific">Populus trichocarpa</name>
    <name type="common">Western balsam poplar</name>
    <name type="synonym">Populus balsamifera subsp. trichocarpa</name>
    <dbReference type="NCBI Taxonomy" id="3694"/>
    <lineage>
        <taxon>Eukaryota</taxon>
        <taxon>Viridiplantae</taxon>
        <taxon>Streptophyta</taxon>
        <taxon>Embryophyta</taxon>
        <taxon>Tracheophyta</taxon>
        <taxon>Spermatophyta</taxon>
        <taxon>Magnoliopsida</taxon>
        <taxon>eudicotyledons</taxon>
        <taxon>Gunneridae</taxon>
        <taxon>Pentapetalae</taxon>
        <taxon>rosids</taxon>
        <taxon>fabids</taxon>
        <taxon>Malpighiales</taxon>
        <taxon>Salicaceae</taxon>
        <taxon>Saliceae</taxon>
        <taxon>Populus</taxon>
    </lineage>
</organism>
<protein>
    <submittedName>
        <fullName evidence="1">Uncharacterized protein</fullName>
    </submittedName>
</protein>
<dbReference type="Proteomes" id="UP000006729">
    <property type="component" value="Chromosome 6"/>
</dbReference>
<keyword evidence="2" id="KW-1185">Reference proteome</keyword>
<dbReference type="AlphaFoldDB" id="A0A3N7F948"/>
<evidence type="ECO:0000313" key="2">
    <source>
        <dbReference type="Proteomes" id="UP000006729"/>
    </source>
</evidence>
<evidence type="ECO:0000313" key="1">
    <source>
        <dbReference type="EMBL" id="RQO91825.1"/>
    </source>
</evidence>
<reference evidence="1 2" key="1">
    <citation type="journal article" date="2006" name="Science">
        <title>The genome of black cottonwood, Populus trichocarpa (Torr. &amp; Gray).</title>
        <authorList>
            <person name="Tuskan G.A."/>
            <person name="Difazio S."/>
            <person name="Jansson S."/>
            <person name="Bohlmann J."/>
            <person name="Grigoriev I."/>
            <person name="Hellsten U."/>
            <person name="Putnam N."/>
            <person name="Ralph S."/>
            <person name="Rombauts S."/>
            <person name="Salamov A."/>
            <person name="Schein J."/>
            <person name="Sterck L."/>
            <person name="Aerts A."/>
            <person name="Bhalerao R.R."/>
            <person name="Bhalerao R.P."/>
            <person name="Blaudez D."/>
            <person name="Boerjan W."/>
            <person name="Brun A."/>
            <person name="Brunner A."/>
            <person name="Busov V."/>
            <person name="Campbell M."/>
            <person name="Carlson J."/>
            <person name="Chalot M."/>
            <person name="Chapman J."/>
            <person name="Chen G.L."/>
            <person name="Cooper D."/>
            <person name="Coutinho P.M."/>
            <person name="Couturier J."/>
            <person name="Covert S."/>
            <person name="Cronk Q."/>
            <person name="Cunningham R."/>
            <person name="Davis J."/>
            <person name="Degroeve S."/>
            <person name="Dejardin A."/>
            <person name="Depamphilis C."/>
            <person name="Detter J."/>
            <person name="Dirks B."/>
            <person name="Dubchak I."/>
            <person name="Duplessis S."/>
            <person name="Ehlting J."/>
            <person name="Ellis B."/>
            <person name="Gendler K."/>
            <person name="Goodstein D."/>
            <person name="Gribskov M."/>
            <person name="Grimwood J."/>
            <person name="Groover A."/>
            <person name="Gunter L."/>
            <person name="Hamberger B."/>
            <person name="Heinze B."/>
            <person name="Helariutta Y."/>
            <person name="Henrissat B."/>
            <person name="Holligan D."/>
            <person name="Holt R."/>
            <person name="Huang W."/>
            <person name="Islam-Faridi N."/>
            <person name="Jones S."/>
            <person name="Jones-Rhoades M."/>
            <person name="Jorgensen R."/>
            <person name="Joshi C."/>
            <person name="Kangasjarvi J."/>
            <person name="Karlsson J."/>
            <person name="Kelleher C."/>
            <person name="Kirkpatrick R."/>
            <person name="Kirst M."/>
            <person name="Kohler A."/>
            <person name="Kalluri U."/>
            <person name="Larimer F."/>
            <person name="Leebens-Mack J."/>
            <person name="Leple J.C."/>
            <person name="Locascio P."/>
            <person name="Lou Y."/>
            <person name="Lucas S."/>
            <person name="Martin F."/>
            <person name="Montanini B."/>
            <person name="Napoli C."/>
            <person name="Nelson D.R."/>
            <person name="Nelson C."/>
            <person name="Nieminen K."/>
            <person name="Nilsson O."/>
            <person name="Pereda V."/>
            <person name="Peter G."/>
            <person name="Philippe R."/>
            <person name="Pilate G."/>
            <person name="Poliakov A."/>
            <person name="Razumovskaya J."/>
            <person name="Richardson P."/>
            <person name="Rinaldi C."/>
            <person name="Ritland K."/>
            <person name="Rouze P."/>
            <person name="Ryaboy D."/>
            <person name="Schmutz J."/>
            <person name="Schrader J."/>
            <person name="Segerman B."/>
            <person name="Shin H."/>
            <person name="Siddiqui A."/>
            <person name="Sterky F."/>
            <person name="Terry A."/>
            <person name="Tsai C.J."/>
            <person name="Uberbacher E."/>
            <person name="Unneberg P."/>
            <person name="Vahala J."/>
            <person name="Wall K."/>
            <person name="Wessler S."/>
            <person name="Yang G."/>
            <person name="Yin T."/>
            <person name="Douglas C."/>
            <person name="Marra M."/>
            <person name="Sandberg G."/>
            <person name="Van de Peer Y."/>
            <person name="Rokhsar D."/>
        </authorList>
    </citation>
    <scope>NUCLEOTIDE SEQUENCE [LARGE SCALE GENOMIC DNA]</scope>
    <source>
        <strain evidence="2">cv. Nisqually</strain>
    </source>
</reference>
<dbReference type="InParanoid" id="A0A3N7F948"/>
<accession>A0A3N7F948</accession>
<sequence>MYFQHDQLTRTSCLCLSYKHICIIFLLES</sequence>
<proteinExistence type="predicted"/>
<name>A0A3N7F948_POPTR</name>